<accession>A0A542ZKM9</accession>
<feature type="transmembrane region" description="Helical" evidence="2">
    <location>
        <begin position="210"/>
        <end position="231"/>
    </location>
</feature>
<protein>
    <submittedName>
        <fullName evidence="3">Carbon monoxide dehydrogenase subunit G</fullName>
    </submittedName>
</protein>
<organism evidence="3 4">
    <name type="scientific">Oryzihumus leptocrescens</name>
    <dbReference type="NCBI Taxonomy" id="297536"/>
    <lineage>
        <taxon>Bacteria</taxon>
        <taxon>Bacillati</taxon>
        <taxon>Actinomycetota</taxon>
        <taxon>Actinomycetes</taxon>
        <taxon>Micrococcales</taxon>
        <taxon>Intrasporangiaceae</taxon>
        <taxon>Oryzihumus</taxon>
    </lineage>
</organism>
<dbReference type="RefSeq" id="WP_141788698.1">
    <property type="nucleotide sequence ID" value="NZ_BAAAKX010000007.1"/>
</dbReference>
<keyword evidence="2" id="KW-0472">Membrane</keyword>
<dbReference type="EMBL" id="VFOQ01000001">
    <property type="protein sequence ID" value="TQL60849.1"/>
    <property type="molecule type" value="Genomic_DNA"/>
</dbReference>
<reference evidence="3 4" key="1">
    <citation type="submission" date="2019-06" db="EMBL/GenBank/DDBJ databases">
        <title>Sequencing the genomes of 1000 actinobacteria strains.</title>
        <authorList>
            <person name="Klenk H.-P."/>
        </authorList>
    </citation>
    <scope>NUCLEOTIDE SEQUENCE [LARGE SCALE GENOMIC DNA]</scope>
    <source>
        <strain evidence="3 4">DSM 18082</strain>
    </source>
</reference>
<comment type="caution">
    <text evidence="3">The sequence shown here is derived from an EMBL/GenBank/DDBJ whole genome shotgun (WGS) entry which is preliminary data.</text>
</comment>
<dbReference type="PANTHER" id="PTHR38588">
    <property type="entry name" value="BLL0334 PROTEIN"/>
    <property type="match status" value="1"/>
</dbReference>
<feature type="compositionally biased region" description="Low complexity" evidence="1">
    <location>
        <begin position="153"/>
        <end position="169"/>
    </location>
</feature>
<feature type="region of interest" description="Disordered" evidence="1">
    <location>
        <begin position="153"/>
        <end position="194"/>
    </location>
</feature>
<dbReference type="SUPFAM" id="SSF55961">
    <property type="entry name" value="Bet v1-like"/>
    <property type="match status" value="1"/>
</dbReference>
<dbReference type="PANTHER" id="PTHR38588:SF1">
    <property type="entry name" value="BLL0334 PROTEIN"/>
    <property type="match status" value="1"/>
</dbReference>
<evidence type="ECO:0000256" key="1">
    <source>
        <dbReference type="SAM" id="MobiDB-lite"/>
    </source>
</evidence>
<keyword evidence="2" id="KW-1133">Transmembrane helix</keyword>
<dbReference type="OrthoDB" id="9808623at2"/>
<evidence type="ECO:0000313" key="4">
    <source>
        <dbReference type="Proteomes" id="UP000319514"/>
    </source>
</evidence>
<dbReference type="InterPro" id="IPR023393">
    <property type="entry name" value="START-like_dom_sf"/>
</dbReference>
<dbReference type="AlphaFoldDB" id="A0A542ZKM9"/>
<dbReference type="InterPro" id="IPR010419">
    <property type="entry name" value="CO_DH_gsu"/>
</dbReference>
<keyword evidence="4" id="KW-1185">Reference proteome</keyword>
<proteinExistence type="predicted"/>
<sequence length="234" mass="24382">MQLQHRFTVPATVDTTWATFNDLERTASCFPGAEVTSVEGEGFTGNCKVKLGPISLQYNGTGRFVERDESAHRAVIEAKGKDRRGNGTAAATVTLQLSDAGDGATEAVVDTDLNITGKPAQFGRGVMQDVSDKLLAQFVDCLRAELTPATEAAAPEGGAVAAAPTGPAAAPTPVPAPAPAPAAAPSPPSHRPPAELDLGTTVLPVLLRRYAPYFAGALLLTGAAFLLRRLLRRR</sequence>
<keyword evidence="2" id="KW-0812">Transmembrane</keyword>
<feature type="compositionally biased region" description="Pro residues" evidence="1">
    <location>
        <begin position="170"/>
        <end position="191"/>
    </location>
</feature>
<evidence type="ECO:0000313" key="3">
    <source>
        <dbReference type="EMBL" id="TQL60849.1"/>
    </source>
</evidence>
<dbReference type="CDD" id="cd07823">
    <property type="entry name" value="SRPBCC_5"/>
    <property type="match status" value="1"/>
</dbReference>
<name>A0A542ZKM9_9MICO</name>
<evidence type="ECO:0000256" key="2">
    <source>
        <dbReference type="SAM" id="Phobius"/>
    </source>
</evidence>
<dbReference type="Gene3D" id="3.30.530.20">
    <property type="match status" value="1"/>
</dbReference>
<gene>
    <name evidence="3" type="ORF">FB474_2249</name>
</gene>
<dbReference type="Proteomes" id="UP000319514">
    <property type="component" value="Unassembled WGS sequence"/>
</dbReference>
<dbReference type="Pfam" id="PF06240">
    <property type="entry name" value="COXG"/>
    <property type="match status" value="1"/>
</dbReference>